<proteinExistence type="predicted"/>
<name>A7EBE0_SCLS1</name>
<dbReference type="RefSeq" id="XP_001596406.1">
    <property type="nucleotide sequence ID" value="XM_001596356.1"/>
</dbReference>
<gene>
    <name evidence="1" type="ORF">SS1G_02626</name>
</gene>
<dbReference type="EMBL" id="CH476623">
    <property type="protein sequence ID" value="EDN99768.1"/>
    <property type="molecule type" value="Genomic_DNA"/>
</dbReference>
<evidence type="ECO:0000313" key="2">
    <source>
        <dbReference type="Proteomes" id="UP000001312"/>
    </source>
</evidence>
<dbReference type="HOGENOM" id="CLU_3125920_0_0_1"/>
<accession>A7EBE0</accession>
<dbReference type="Proteomes" id="UP000001312">
    <property type="component" value="Unassembled WGS sequence"/>
</dbReference>
<dbReference type="KEGG" id="ssl:SS1G_02626"/>
<keyword evidence="2" id="KW-1185">Reference proteome</keyword>
<protein>
    <submittedName>
        <fullName evidence="1">Uncharacterized protein</fullName>
    </submittedName>
</protein>
<dbReference type="GeneID" id="5492912"/>
<reference evidence="2" key="1">
    <citation type="journal article" date="2011" name="PLoS Genet.">
        <title>Genomic analysis of the necrotrophic fungal pathogens Sclerotinia sclerotiorum and Botrytis cinerea.</title>
        <authorList>
            <person name="Amselem J."/>
            <person name="Cuomo C.A."/>
            <person name="van Kan J.A."/>
            <person name="Viaud M."/>
            <person name="Benito E.P."/>
            <person name="Couloux A."/>
            <person name="Coutinho P.M."/>
            <person name="de Vries R.P."/>
            <person name="Dyer P.S."/>
            <person name="Fillinger S."/>
            <person name="Fournier E."/>
            <person name="Gout L."/>
            <person name="Hahn M."/>
            <person name="Kohn L."/>
            <person name="Lapalu N."/>
            <person name="Plummer K.M."/>
            <person name="Pradier J.M."/>
            <person name="Quevillon E."/>
            <person name="Sharon A."/>
            <person name="Simon A."/>
            <person name="ten Have A."/>
            <person name="Tudzynski B."/>
            <person name="Tudzynski P."/>
            <person name="Wincker P."/>
            <person name="Andrew M."/>
            <person name="Anthouard V."/>
            <person name="Beever R.E."/>
            <person name="Beffa R."/>
            <person name="Benoit I."/>
            <person name="Bouzid O."/>
            <person name="Brault B."/>
            <person name="Chen Z."/>
            <person name="Choquer M."/>
            <person name="Collemare J."/>
            <person name="Cotton P."/>
            <person name="Danchin E.G."/>
            <person name="Da Silva C."/>
            <person name="Gautier A."/>
            <person name="Giraud C."/>
            <person name="Giraud T."/>
            <person name="Gonzalez C."/>
            <person name="Grossetete S."/>
            <person name="Guldener U."/>
            <person name="Henrissat B."/>
            <person name="Howlett B.J."/>
            <person name="Kodira C."/>
            <person name="Kretschmer M."/>
            <person name="Lappartient A."/>
            <person name="Leroch M."/>
            <person name="Levis C."/>
            <person name="Mauceli E."/>
            <person name="Neuveglise C."/>
            <person name="Oeser B."/>
            <person name="Pearson M."/>
            <person name="Poulain J."/>
            <person name="Poussereau N."/>
            <person name="Quesneville H."/>
            <person name="Rascle C."/>
            <person name="Schumacher J."/>
            <person name="Segurens B."/>
            <person name="Sexton A."/>
            <person name="Silva E."/>
            <person name="Sirven C."/>
            <person name="Soanes D.M."/>
            <person name="Talbot N.J."/>
            <person name="Templeton M."/>
            <person name="Yandava C."/>
            <person name="Yarden O."/>
            <person name="Zeng Q."/>
            <person name="Rollins J.A."/>
            <person name="Lebrun M.H."/>
            <person name="Dickman M."/>
        </authorList>
    </citation>
    <scope>NUCLEOTIDE SEQUENCE [LARGE SCALE GENOMIC DNA]</scope>
    <source>
        <strain evidence="2">ATCC 18683 / 1980 / Ss-1</strain>
    </source>
</reference>
<organism evidence="1 2">
    <name type="scientific">Sclerotinia sclerotiorum (strain ATCC 18683 / 1980 / Ss-1)</name>
    <name type="common">White mold</name>
    <name type="synonym">Whetzelinia sclerotiorum</name>
    <dbReference type="NCBI Taxonomy" id="665079"/>
    <lineage>
        <taxon>Eukaryota</taxon>
        <taxon>Fungi</taxon>
        <taxon>Dikarya</taxon>
        <taxon>Ascomycota</taxon>
        <taxon>Pezizomycotina</taxon>
        <taxon>Leotiomycetes</taxon>
        <taxon>Helotiales</taxon>
        <taxon>Sclerotiniaceae</taxon>
        <taxon>Sclerotinia</taxon>
    </lineage>
</organism>
<evidence type="ECO:0000313" key="1">
    <source>
        <dbReference type="EMBL" id="EDN99768.1"/>
    </source>
</evidence>
<dbReference type="AlphaFoldDB" id="A7EBE0"/>
<sequence length="50" mass="5865">MCITFQGRTILVRNEVHRHVRLQQLTFETGFKSLITPNSSEKKRFLKMGS</sequence>
<dbReference type="InParanoid" id="A7EBE0"/>